<dbReference type="EMBL" id="UXUI01011982">
    <property type="protein sequence ID" value="VDD96647.1"/>
    <property type="molecule type" value="Genomic_DNA"/>
</dbReference>
<organism evidence="3">
    <name type="scientific">Enterobius vermicularis</name>
    <name type="common">Human pinworm</name>
    <dbReference type="NCBI Taxonomy" id="51028"/>
    <lineage>
        <taxon>Eukaryota</taxon>
        <taxon>Metazoa</taxon>
        <taxon>Ecdysozoa</taxon>
        <taxon>Nematoda</taxon>
        <taxon>Chromadorea</taxon>
        <taxon>Rhabditida</taxon>
        <taxon>Spirurina</taxon>
        <taxon>Oxyuridomorpha</taxon>
        <taxon>Oxyuroidea</taxon>
        <taxon>Oxyuridae</taxon>
        <taxon>Enterobius</taxon>
    </lineage>
</organism>
<reference evidence="3" key="1">
    <citation type="submission" date="2017-02" db="UniProtKB">
        <authorList>
            <consortium name="WormBaseParasite"/>
        </authorList>
    </citation>
    <scope>IDENTIFICATION</scope>
</reference>
<name>A0A0N4VMK2_ENTVE</name>
<gene>
    <name evidence="1" type="ORF">EVEC_LOCUS11398</name>
</gene>
<protein>
    <submittedName>
        <fullName evidence="3">BRCA2</fullName>
    </submittedName>
</protein>
<sequence>MQCVSDQDWNTVNFYYYTEPGRSSTESVSQSTNQPKDLLPAIDRICYSTDLIDEMKTTVSGKQQFLKSQVLEANIVEQESPGDKSCPNQLPIDKQEKGSEIDDDEVFETTSGKRFGSENDISRAKIQTTVNAITALTKSEIKVNDDVKFMTEGAEKLLNAEMNMKEALQMSKYNTSPTKGTAHRRQSGIFNFLVPRRQSLCVSNPTLISSTVTSIPLQDLPENSPLENLSPCVS</sequence>
<dbReference type="Proteomes" id="UP000274131">
    <property type="component" value="Unassembled WGS sequence"/>
</dbReference>
<evidence type="ECO:0000313" key="1">
    <source>
        <dbReference type="EMBL" id="VDD96647.1"/>
    </source>
</evidence>
<dbReference type="WBParaSite" id="EVEC_0001216001-mRNA-1">
    <property type="protein sequence ID" value="EVEC_0001216001-mRNA-1"/>
    <property type="gene ID" value="EVEC_0001216001"/>
</dbReference>
<reference evidence="1 2" key="2">
    <citation type="submission" date="2018-10" db="EMBL/GenBank/DDBJ databases">
        <authorList>
            <consortium name="Pathogen Informatics"/>
        </authorList>
    </citation>
    <scope>NUCLEOTIDE SEQUENCE [LARGE SCALE GENOMIC DNA]</scope>
</reference>
<evidence type="ECO:0000313" key="2">
    <source>
        <dbReference type="Proteomes" id="UP000274131"/>
    </source>
</evidence>
<evidence type="ECO:0000313" key="3">
    <source>
        <dbReference type="WBParaSite" id="EVEC_0001216001-mRNA-1"/>
    </source>
</evidence>
<dbReference type="AlphaFoldDB" id="A0A0N4VMK2"/>
<accession>A0A0N4VMK2</accession>
<proteinExistence type="predicted"/>
<keyword evidence="2" id="KW-1185">Reference proteome</keyword>